<dbReference type="GeneID" id="99686113"/>
<gene>
    <name evidence="1" type="ORF">EV684_107279</name>
</gene>
<dbReference type="RefSeq" id="WP_165908480.1">
    <property type="nucleotide sequence ID" value="NZ_CP181386.1"/>
</dbReference>
<evidence type="ECO:0000313" key="1">
    <source>
        <dbReference type="EMBL" id="TCP02272.1"/>
    </source>
</evidence>
<proteinExistence type="predicted"/>
<accession>A0A4R2M6Q0</accession>
<comment type="caution">
    <text evidence="1">The sequence shown here is derived from an EMBL/GenBank/DDBJ whole genome shotgun (WGS) entry which is preliminary data.</text>
</comment>
<dbReference type="AlphaFoldDB" id="A0A4R2M6Q0"/>
<reference evidence="1 2" key="1">
    <citation type="submission" date="2019-03" db="EMBL/GenBank/DDBJ databases">
        <title>Genomic Encyclopedia of Type Strains, Phase IV (KMG-IV): sequencing the most valuable type-strain genomes for metagenomic binning, comparative biology and taxonomic classification.</title>
        <authorList>
            <person name="Goeker M."/>
        </authorList>
    </citation>
    <scope>NUCLEOTIDE SEQUENCE [LARGE SCALE GENOMIC DNA]</scope>
    <source>
        <strain evidence="1 2">DSM 1709</strain>
    </source>
</reference>
<protein>
    <submittedName>
        <fullName evidence="1">Uncharacterized protein</fullName>
    </submittedName>
</protein>
<dbReference type="Proteomes" id="UP000295106">
    <property type="component" value="Unassembled WGS sequence"/>
</dbReference>
<evidence type="ECO:0000313" key="2">
    <source>
        <dbReference type="Proteomes" id="UP000295106"/>
    </source>
</evidence>
<dbReference type="EMBL" id="SLXD01000007">
    <property type="protein sequence ID" value="TCP02272.1"/>
    <property type="molecule type" value="Genomic_DNA"/>
</dbReference>
<organism evidence="1 2">
    <name type="scientific">Rubrivivax gelatinosus</name>
    <name type="common">Rhodocyclus gelatinosus</name>
    <name type="synonym">Rhodopseudomonas gelatinosa</name>
    <dbReference type="NCBI Taxonomy" id="28068"/>
    <lineage>
        <taxon>Bacteria</taxon>
        <taxon>Pseudomonadati</taxon>
        <taxon>Pseudomonadota</taxon>
        <taxon>Betaproteobacteria</taxon>
        <taxon>Burkholderiales</taxon>
        <taxon>Sphaerotilaceae</taxon>
        <taxon>Rubrivivax</taxon>
    </lineage>
</organism>
<name>A0A4R2M6Q0_RUBGE</name>
<sequence>MKDSFVARAAAFGLAALMTFGVLGSVDFLATPQSTASAGQLAAVPAPRA</sequence>